<sequence>MSFENLPATWTDQPLTDPARTADVVDLMVSLGDRTRGTLTAVICDPDAHYRATVVIDLPPTVELRRQASTHTVPSPAELCQTALHPIIPAVRTAPGTSLILALGRPGPAHLPTQDNEWSRAAHTICEAAEINLLGFYIATKQGIHQPHPTSTAA</sequence>
<gene>
    <name evidence="1" type="ORF">ABN611_28420</name>
</gene>
<reference evidence="1" key="1">
    <citation type="submission" date="2024-06" db="EMBL/GenBank/DDBJ databases">
        <title>Kribbella sp. strain HUAS MG21 genome sequences.</title>
        <authorList>
            <person name="Mo P."/>
        </authorList>
    </citation>
    <scope>NUCLEOTIDE SEQUENCE</scope>
    <source>
        <strain evidence="1">HUAS MG21</strain>
    </source>
</reference>
<dbReference type="AlphaFoldDB" id="A0AAU7T789"/>
<dbReference type="RefSeq" id="WP_350275315.1">
    <property type="nucleotide sequence ID" value="NZ_CP158165.1"/>
</dbReference>
<organism evidence="1">
    <name type="scientific">Kribbella sp. HUAS MG21</name>
    <dbReference type="NCBI Taxonomy" id="3160966"/>
    <lineage>
        <taxon>Bacteria</taxon>
        <taxon>Bacillati</taxon>
        <taxon>Actinomycetota</taxon>
        <taxon>Actinomycetes</taxon>
        <taxon>Propionibacteriales</taxon>
        <taxon>Kribbellaceae</taxon>
        <taxon>Kribbella</taxon>
    </lineage>
</organism>
<name>A0AAU7T789_9ACTN</name>
<evidence type="ECO:0000313" key="1">
    <source>
        <dbReference type="EMBL" id="XBV22476.1"/>
    </source>
</evidence>
<protein>
    <submittedName>
        <fullName evidence="1">Uncharacterized protein</fullName>
    </submittedName>
</protein>
<proteinExistence type="predicted"/>
<accession>A0AAU7T789</accession>
<dbReference type="EMBL" id="CP158165">
    <property type="protein sequence ID" value="XBV22476.1"/>
    <property type="molecule type" value="Genomic_DNA"/>
</dbReference>